<keyword evidence="2" id="KW-0413">Isomerase</keyword>
<dbReference type="PANTHER" id="PTHR42964">
    <property type="entry name" value="ENOYL-COA HYDRATASE"/>
    <property type="match status" value="1"/>
</dbReference>
<sequence length="273" mass="28638">MTARETPADGAGERDTAVLYEARDGAAWITFNRPAQLNAFDLALAQGFREAVTLALRDEDVRVIVVRAAGRSFSAGGDLGYLQAAQDKPGAALSLIEPFHATLGDLARTPKIVLGSLKGAVAGGGMSLALNLDLLIAADDSVFNFAYGRIGTSPDCGGSWALPRLVGLRRALSIALLSESIDAQEALSLGLVNSVVPREALDEETGKLAARLARGAPVAQGHIKALLRASLDNGYDAQLAREAVSFAACARTQDFAQALAAFIDKRKPVFHGR</sequence>
<reference evidence="2 3" key="1">
    <citation type="submission" date="2020-03" db="EMBL/GenBank/DDBJ databases">
        <title>Genomic Encyclopedia of Type Strains, Phase IV (KMG-IV): sequencing the most valuable type-strain genomes for metagenomic binning, comparative biology and taxonomic classification.</title>
        <authorList>
            <person name="Goeker M."/>
        </authorList>
    </citation>
    <scope>NUCLEOTIDE SEQUENCE [LARGE SCALE GENOMIC DNA]</scope>
    <source>
        <strain evidence="2 3">DSM 103870</strain>
    </source>
</reference>
<dbReference type="InterPro" id="IPR051683">
    <property type="entry name" value="Enoyl-CoA_Hydratase/Isomerase"/>
</dbReference>
<evidence type="ECO:0000313" key="2">
    <source>
        <dbReference type="EMBL" id="NIJ58283.1"/>
    </source>
</evidence>
<dbReference type="EMBL" id="JAASQI010000004">
    <property type="protein sequence ID" value="NIJ58283.1"/>
    <property type="molecule type" value="Genomic_DNA"/>
</dbReference>
<accession>A0ABX0UZF7</accession>
<evidence type="ECO:0000256" key="1">
    <source>
        <dbReference type="ARBA" id="ARBA00005254"/>
    </source>
</evidence>
<dbReference type="InterPro" id="IPR014748">
    <property type="entry name" value="Enoyl-CoA_hydra_C"/>
</dbReference>
<comment type="similarity">
    <text evidence="1">Belongs to the enoyl-CoA hydratase/isomerase family.</text>
</comment>
<dbReference type="Pfam" id="PF00378">
    <property type="entry name" value="ECH_1"/>
    <property type="match status" value="1"/>
</dbReference>
<protein>
    <submittedName>
        <fullName evidence="2">2-(1,2-epoxy-1,2-dihydrophenyl)acetyl-CoA isomerase</fullName>
        <ecNumber evidence="2">5.3.3.18</ecNumber>
    </submittedName>
</protein>
<comment type="caution">
    <text evidence="2">The sequence shown here is derived from an EMBL/GenBank/DDBJ whole genome shotgun (WGS) entry which is preliminary data.</text>
</comment>
<dbReference type="SUPFAM" id="SSF52096">
    <property type="entry name" value="ClpP/crotonase"/>
    <property type="match status" value="1"/>
</dbReference>
<dbReference type="RefSeq" id="WP_166952159.1">
    <property type="nucleotide sequence ID" value="NZ_JAASQI010000004.1"/>
</dbReference>
<dbReference type="InterPro" id="IPR029045">
    <property type="entry name" value="ClpP/crotonase-like_dom_sf"/>
</dbReference>
<name>A0ABX0UZF7_9HYPH</name>
<dbReference type="CDD" id="cd06558">
    <property type="entry name" value="crotonase-like"/>
    <property type="match status" value="1"/>
</dbReference>
<dbReference type="EC" id="5.3.3.18" evidence="2"/>
<proteinExistence type="inferred from homology"/>
<keyword evidence="3" id="KW-1185">Reference proteome</keyword>
<dbReference type="InterPro" id="IPR001753">
    <property type="entry name" value="Enoyl-CoA_hydra/iso"/>
</dbReference>
<gene>
    <name evidence="2" type="ORF">FHS82_002125</name>
</gene>
<dbReference type="Proteomes" id="UP001429580">
    <property type="component" value="Unassembled WGS sequence"/>
</dbReference>
<dbReference type="PANTHER" id="PTHR42964:SF1">
    <property type="entry name" value="POLYKETIDE BIOSYNTHESIS ENOYL-COA HYDRATASE PKSH-RELATED"/>
    <property type="match status" value="1"/>
</dbReference>
<evidence type="ECO:0000313" key="3">
    <source>
        <dbReference type="Proteomes" id="UP001429580"/>
    </source>
</evidence>
<dbReference type="GO" id="GO:0016853">
    <property type="term" value="F:isomerase activity"/>
    <property type="evidence" value="ECO:0007669"/>
    <property type="project" value="UniProtKB-KW"/>
</dbReference>
<dbReference type="Gene3D" id="3.90.226.10">
    <property type="entry name" value="2-enoyl-CoA Hydratase, Chain A, domain 1"/>
    <property type="match status" value="1"/>
</dbReference>
<organism evidence="2 3">
    <name type="scientific">Pseudochelatococcus lubricantis</name>
    <dbReference type="NCBI Taxonomy" id="1538102"/>
    <lineage>
        <taxon>Bacteria</taxon>
        <taxon>Pseudomonadati</taxon>
        <taxon>Pseudomonadota</taxon>
        <taxon>Alphaproteobacteria</taxon>
        <taxon>Hyphomicrobiales</taxon>
        <taxon>Chelatococcaceae</taxon>
        <taxon>Pseudochelatococcus</taxon>
    </lineage>
</organism>
<dbReference type="Gene3D" id="1.10.12.10">
    <property type="entry name" value="Lyase 2-enoyl-coa Hydratase, Chain A, domain 2"/>
    <property type="match status" value="1"/>
</dbReference>